<dbReference type="Gene3D" id="3.40.50.300">
    <property type="entry name" value="P-loop containing nucleotide triphosphate hydrolases"/>
    <property type="match status" value="1"/>
</dbReference>
<dbReference type="InterPro" id="IPR003593">
    <property type="entry name" value="AAA+_ATPase"/>
</dbReference>
<evidence type="ECO:0000313" key="6">
    <source>
        <dbReference type="Proteomes" id="UP000248146"/>
    </source>
</evidence>
<dbReference type="InterPro" id="IPR027417">
    <property type="entry name" value="P-loop_NTPase"/>
</dbReference>
<dbReference type="EMBL" id="QJRX01000002">
    <property type="protein sequence ID" value="PYC28149.1"/>
    <property type="molecule type" value="Genomic_DNA"/>
</dbReference>
<keyword evidence="1" id="KW-0813">Transport</keyword>
<reference evidence="5 6" key="1">
    <citation type="submission" date="2018-06" db="EMBL/GenBank/DDBJ databases">
        <title>Pseudomonas diversity within urban Lake Michigan freshwaters.</title>
        <authorList>
            <person name="Batrich M."/>
            <person name="Hatzopoulos T."/>
            <person name="Putonti C."/>
        </authorList>
    </citation>
    <scope>NUCLEOTIDE SEQUENCE [LARGE SCALE GENOMIC DNA]</scope>
    <source>
        <strain evidence="5 6">MB-090714</strain>
    </source>
</reference>
<evidence type="ECO:0000256" key="1">
    <source>
        <dbReference type="ARBA" id="ARBA00022448"/>
    </source>
</evidence>
<dbReference type="SUPFAM" id="SSF52540">
    <property type="entry name" value="P-loop containing nucleoside triphosphate hydrolases"/>
    <property type="match status" value="1"/>
</dbReference>
<evidence type="ECO:0000256" key="3">
    <source>
        <dbReference type="ARBA" id="ARBA00022840"/>
    </source>
</evidence>
<comment type="caution">
    <text evidence="5">The sequence shown here is derived from an EMBL/GenBank/DDBJ whole genome shotgun (WGS) entry which is preliminary data.</text>
</comment>
<evidence type="ECO:0000313" key="5">
    <source>
        <dbReference type="EMBL" id="PYC28149.1"/>
    </source>
</evidence>
<sequence length="297" mass="32531">MKVIEVNGLHKAFKLKGKSIKALDDVGFSVDMGQSVGFIGQNGAGKSTTIKILFGALRADAGEARLMGRPAEDALSRLGVGYVPENPYLYEQLTPREVVSSGLRLHGVRGAECGRRTELWLEKLGIAYAADKRIRNLSKGMTQRTALAHAFAIQPKVLVLDEPMSGLDPVGRRQVADLMQEYRLAGGTLFFCTHILHDVERLADRFVMIDRGRVRAQQGVAELLASQGNMVVRYLGTEALPGFERDAGQVWKGLLPRRALAEVLMQIEIMQGVLLNIHPQNSLEELFDSVVGEAVLG</sequence>
<dbReference type="InterPro" id="IPR003439">
    <property type="entry name" value="ABC_transporter-like_ATP-bd"/>
</dbReference>
<organism evidence="5 6">
    <name type="scientific">Aquipseudomonas alcaligenes</name>
    <name type="common">Pseudomonas alcaligenes</name>
    <dbReference type="NCBI Taxonomy" id="43263"/>
    <lineage>
        <taxon>Bacteria</taxon>
        <taxon>Pseudomonadati</taxon>
        <taxon>Pseudomonadota</taxon>
        <taxon>Gammaproteobacteria</taxon>
        <taxon>Pseudomonadales</taxon>
        <taxon>Pseudomonadaceae</taxon>
        <taxon>Aquipseudomonas</taxon>
    </lineage>
</organism>
<dbReference type="GO" id="GO:0005524">
    <property type="term" value="F:ATP binding"/>
    <property type="evidence" value="ECO:0007669"/>
    <property type="project" value="UniProtKB-KW"/>
</dbReference>
<feature type="domain" description="ABC transporter" evidence="4">
    <location>
        <begin position="4"/>
        <end position="236"/>
    </location>
</feature>
<dbReference type="Proteomes" id="UP000248146">
    <property type="component" value="Unassembled WGS sequence"/>
</dbReference>
<protein>
    <submittedName>
        <fullName evidence="5">ABC transporter ATP-binding protein</fullName>
    </submittedName>
</protein>
<dbReference type="Pfam" id="PF00005">
    <property type="entry name" value="ABC_tran"/>
    <property type="match status" value="1"/>
</dbReference>
<name>A0A2V4L5G6_AQUAC</name>
<keyword evidence="2" id="KW-0547">Nucleotide-binding</keyword>
<accession>A0A2V4L5G6</accession>
<dbReference type="SMART" id="SM00382">
    <property type="entry name" value="AAA"/>
    <property type="match status" value="1"/>
</dbReference>
<dbReference type="RefSeq" id="WP_110680827.1">
    <property type="nucleotide sequence ID" value="NZ_QJRX01000002.1"/>
</dbReference>
<dbReference type="PANTHER" id="PTHR42939:SF1">
    <property type="entry name" value="ABC TRANSPORTER ATP-BINDING PROTEIN ALBC-RELATED"/>
    <property type="match status" value="1"/>
</dbReference>
<dbReference type="OrthoDB" id="9778547at2"/>
<dbReference type="PROSITE" id="PS50893">
    <property type="entry name" value="ABC_TRANSPORTER_2"/>
    <property type="match status" value="1"/>
</dbReference>
<dbReference type="InterPro" id="IPR051782">
    <property type="entry name" value="ABC_Transporter_VariousFunc"/>
</dbReference>
<dbReference type="AlphaFoldDB" id="A0A2V4L5G6"/>
<proteinExistence type="predicted"/>
<dbReference type="PANTHER" id="PTHR42939">
    <property type="entry name" value="ABC TRANSPORTER ATP-BINDING PROTEIN ALBC-RELATED"/>
    <property type="match status" value="1"/>
</dbReference>
<evidence type="ECO:0000256" key="2">
    <source>
        <dbReference type="ARBA" id="ARBA00022741"/>
    </source>
</evidence>
<gene>
    <name evidence="5" type="ORF">DMO17_02945</name>
</gene>
<keyword evidence="3 5" id="KW-0067">ATP-binding</keyword>
<dbReference type="GO" id="GO:0016887">
    <property type="term" value="F:ATP hydrolysis activity"/>
    <property type="evidence" value="ECO:0007669"/>
    <property type="project" value="InterPro"/>
</dbReference>
<evidence type="ECO:0000259" key="4">
    <source>
        <dbReference type="PROSITE" id="PS50893"/>
    </source>
</evidence>
<dbReference type="CDD" id="cd03230">
    <property type="entry name" value="ABC_DR_subfamily_A"/>
    <property type="match status" value="1"/>
</dbReference>